<dbReference type="NCBIfam" id="TIGR00715">
    <property type="entry name" value="precor6x_red"/>
    <property type="match status" value="1"/>
</dbReference>
<dbReference type="PANTHER" id="PTHR36925:SF1">
    <property type="entry name" value="COBALT-PRECORRIN-6A REDUCTASE"/>
    <property type="match status" value="1"/>
</dbReference>
<dbReference type="NCBIfam" id="NF005968">
    <property type="entry name" value="PRK08057.1-2"/>
    <property type="match status" value="1"/>
</dbReference>
<dbReference type="AlphaFoldDB" id="A0AAE4FTI6"/>
<dbReference type="Proteomes" id="UP001268256">
    <property type="component" value="Unassembled WGS sequence"/>
</dbReference>
<proteinExistence type="predicted"/>
<dbReference type="GO" id="GO:0016994">
    <property type="term" value="F:precorrin-6A reductase activity"/>
    <property type="evidence" value="ECO:0007669"/>
    <property type="project" value="InterPro"/>
</dbReference>
<dbReference type="InterPro" id="IPR003723">
    <property type="entry name" value="Precorrin-6x_reduct"/>
</dbReference>
<comment type="caution">
    <text evidence="4">The sequence shown here is derived from an EMBL/GenBank/DDBJ whole genome shotgun (WGS) entry which is preliminary data.</text>
</comment>
<reference evidence="5" key="1">
    <citation type="submission" date="2023-07" db="EMBL/GenBank/DDBJ databases">
        <authorList>
            <person name="Luz R."/>
            <person name="Cordeiro R."/>
            <person name="Fonseca A."/>
            <person name="Goncalves V."/>
        </authorList>
    </citation>
    <scope>NUCLEOTIDE SEQUENCE [LARGE SCALE GENOMIC DNA]</scope>
    <source>
        <strain evidence="5">BACA0444</strain>
    </source>
</reference>
<dbReference type="PROSITE" id="PS51014">
    <property type="entry name" value="COBK_CBIJ"/>
    <property type="match status" value="1"/>
</dbReference>
<accession>A0AAE4FTI6</accession>
<dbReference type="GO" id="GO:0009236">
    <property type="term" value="P:cobalamin biosynthetic process"/>
    <property type="evidence" value="ECO:0007669"/>
    <property type="project" value="UniProtKB-KW"/>
</dbReference>
<keyword evidence="5" id="KW-1185">Reference proteome</keyword>
<evidence type="ECO:0000256" key="1">
    <source>
        <dbReference type="ARBA" id="ARBA00004953"/>
    </source>
</evidence>
<keyword evidence="2" id="KW-0169">Cobalamin biosynthesis</keyword>
<dbReference type="EC" id="1.3.1.106" evidence="4"/>
<dbReference type="PANTHER" id="PTHR36925">
    <property type="entry name" value="COBALT-PRECORRIN-6A REDUCTASE"/>
    <property type="match status" value="1"/>
</dbReference>
<name>A0AAE4FTI6_9CYAN</name>
<gene>
    <name evidence="4" type="ORF">RIF25_14645</name>
</gene>
<dbReference type="Pfam" id="PF02571">
    <property type="entry name" value="CbiJ"/>
    <property type="match status" value="1"/>
</dbReference>
<comment type="pathway">
    <text evidence="1">Cofactor biosynthesis; adenosylcobalamin biosynthesis.</text>
</comment>
<evidence type="ECO:0000313" key="4">
    <source>
        <dbReference type="EMBL" id="MDS3862038.1"/>
    </source>
</evidence>
<dbReference type="EMBL" id="JAVMIP010000020">
    <property type="protein sequence ID" value="MDS3862038.1"/>
    <property type="molecule type" value="Genomic_DNA"/>
</dbReference>
<dbReference type="RefSeq" id="WP_322879256.1">
    <property type="nucleotide sequence ID" value="NZ_JAVMIP010000020.1"/>
</dbReference>
<evidence type="ECO:0000313" key="5">
    <source>
        <dbReference type="Proteomes" id="UP001268256"/>
    </source>
</evidence>
<organism evidence="4 5">
    <name type="scientific">Pseudocalidococcus azoricus BACA0444</name>
    <dbReference type="NCBI Taxonomy" id="2918990"/>
    <lineage>
        <taxon>Bacteria</taxon>
        <taxon>Bacillati</taxon>
        <taxon>Cyanobacteriota</taxon>
        <taxon>Cyanophyceae</taxon>
        <taxon>Acaryochloridales</taxon>
        <taxon>Thermosynechococcaceae</taxon>
        <taxon>Pseudocalidococcus</taxon>
        <taxon>Pseudocalidococcus azoricus</taxon>
    </lineage>
</organism>
<evidence type="ECO:0000256" key="3">
    <source>
        <dbReference type="ARBA" id="ARBA00023002"/>
    </source>
</evidence>
<keyword evidence="3 4" id="KW-0560">Oxidoreductase</keyword>
<evidence type="ECO:0000256" key="2">
    <source>
        <dbReference type="ARBA" id="ARBA00022573"/>
    </source>
</evidence>
<sequence length="262" mass="28742">MELELAQNLLKRILILGGTGEARDLAGLLVTKPGLVVISSLAGRTEMPQMPLGLVRSGGFGGISGLRDYLAQQSISAVIDATHPFASTITEHGIQACQVAQIPYLRLTRPAWQPEAGDYWLVVHSHTEAAQEIPGRGNRIFLTIGRQELHHYRAVPGWFLMRMIDPPASGSEIPKGELRLERGPFALADELALLAAYRINLMVSKNSGGVATYSKIIAARQLQLPVIMIQRPEIPECEQVNTIHQAWDWLQGKLERSSSGNE</sequence>
<protein>
    <submittedName>
        <fullName evidence="4">Cobalt-precorrin-6A reductase</fullName>
        <ecNumber evidence="4">1.3.1.106</ecNumber>
    </submittedName>
</protein>